<gene>
    <name evidence="4" type="ORF">XAT740_LOCUS4981</name>
</gene>
<dbReference type="InterPro" id="IPR039062">
    <property type="entry name" value="SPAT1"/>
</dbReference>
<keyword evidence="5" id="KW-1185">Reference proteome</keyword>
<dbReference type="EMBL" id="CAJNOR010000210">
    <property type="protein sequence ID" value="CAF0841242.1"/>
    <property type="molecule type" value="Genomic_DNA"/>
</dbReference>
<name>A0A813VC59_ADIRI</name>
<organism evidence="4 5">
    <name type="scientific">Adineta ricciae</name>
    <name type="common">Rotifer</name>
    <dbReference type="NCBI Taxonomy" id="249248"/>
    <lineage>
        <taxon>Eukaryota</taxon>
        <taxon>Metazoa</taxon>
        <taxon>Spiralia</taxon>
        <taxon>Gnathifera</taxon>
        <taxon>Rotifera</taxon>
        <taxon>Eurotatoria</taxon>
        <taxon>Bdelloidea</taxon>
        <taxon>Adinetida</taxon>
        <taxon>Adinetidae</taxon>
        <taxon>Adineta</taxon>
    </lineage>
</organism>
<keyword evidence="1" id="KW-0175">Coiled coil</keyword>
<feature type="compositionally biased region" description="Basic and acidic residues" evidence="2">
    <location>
        <begin position="490"/>
        <end position="509"/>
    </location>
</feature>
<feature type="compositionally biased region" description="Basic and acidic residues" evidence="2">
    <location>
        <begin position="521"/>
        <end position="534"/>
    </location>
</feature>
<feature type="region of interest" description="Disordered" evidence="2">
    <location>
        <begin position="268"/>
        <end position="421"/>
    </location>
</feature>
<dbReference type="Proteomes" id="UP000663828">
    <property type="component" value="Unassembled WGS sequence"/>
</dbReference>
<dbReference type="PANTHER" id="PTHR14421:SF3">
    <property type="entry name" value="SPERMATOGENESIS-ASSOCIATED PROTEIN 1"/>
    <property type="match status" value="1"/>
</dbReference>
<sequence length="780" mass="91864">MLQTHLENGHFNLLPTFSHTNQSEDSFILSDRPDSSQLVDLHIYLVPRSVWRNIQHLAENDAVSDAISAGFVRVQPEMKLSHLRQSIEKACGTERYFPRDFIFLRSVGRCFTKVKPNQEHELKVKNYRPPQTSAPEVYLLEGRYDGYSYLPSESPIFSSVNYLFGNRFQYANQSPPSLKPTHRYQKKSRRTDKTKLPKINTSKASHRLSRKNSWKTDPVIDSDSDASSVSKVTLVTNSTSRSLSKLKEEQERLRKRQAELEHMRRLAEEKKLQLNHEETYRQPRRQEKERSERKVIDYRRQEEVRPEVQRPAKSIYEPRRQEKVPLERPRPEKKPFEPKLREPRSHEKRHSEPRPPEKRHSEPRPLERIQPEPRRQAKVPSVPVHRDKVQSERRQPVKPIVTQRRASHDATPTTLTTQSQPTYRTFNEQRAFRKRQISLIKNDSRKSSANSHVTIETHFKHEKTIDVNDDELSTGEILSRSSSIGSTSDEPSHPSRAETRILIRERRDSTQSNSSSLLSMKSERKLSSKTKEKVNSPVISHTENRRTATVTKTRSSKEQPVHISTPDISVNENTYELERRAGEIQRRQQAQEDKERLKELKEQQRREIELSHDDLDGLRNRLQASRTKRIDLERSRDEAVSQMKSLYKRLTSRRQEVRDLWKKKYYQEKKRTQPLEQNSQQSTSELDRLHKKTEQTIENEWKHATEMGYTREADTGKSLLQVTRVKHEMQNIQTQIEQAKLRLSTDIKLRNQAENECKMLRQELSQAKLNLNRIKYSLEN</sequence>
<evidence type="ECO:0000259" key="3">
    <source>
        <dbReference type="Pfam" id="PF15743"/>
    </source>
</evidence>
<comment type="caution">
    <text evidence="4">The sequence shown here is derived from an EMBL/GenBank/DDBJ whole genome shotgun (WGS) entry which is preliminary data.</text>
</comment>
<feature type="compositionally biased region" description="Low complexity" evidence="2">
    <location>
        <begin position="510"/>
        <end position="520"/>
    </location>
</feature>
<feature type="compositionally biased region" description="Polar residues" evidence="2">
    <location>
        <begin position="537"/>
        <end position="553"/>
    </location>
</feature>
<feature type="region of interest" description="Disordered" evidence="2">
    <location>
        <begin position="584"/>
        <end position="605"/>
    </location>
</feature>
<feature type="compositionally biased region" description="Basic and acidic residues" evidence="2">
    <location>
        <begin position="384"/>
        <end position="395"/>
    </location>
</feature>
<dbReference type="PANTHER" id="PTHR14421">
    <property type="entry name" value="SPERMATOGENESIS-ASSOCIATED PROTEIN 1"/>
    <property type="match status" value="1"/>
</dbReference>
<feature type="region of interest" description="Disordered" evidence="2">
    <location>
        <begin position="173"/>
        <end position="231"/>
    </location>
</feature>
<feature type="domain" description="Spermatogenesis-associated protein 1 C-terminal" evidence="3">
    <location>
        <begin position="621"/>
        <end position="768"/>
    </location>
</feature>
<feature type="compositionally biased region" description="Basic residues" evidence="2">
    <location>
        <begin position="180"/>
        <end position="192"/>
    </location>
</feature>
<protein>
    <recommendedName>
        <fullName evidence="3">Spermatogenesis-associated protein 1 C-terminal domain-containing protein</fullName>
    </recommendedName>
</protein>
<accession>A0A813VC59</accession>
<feature type="compositionally biased region" description="Low complexity" evidence="2">
    <location>
        <begin position="479"/>
        <end position="488"/>
    </location>
</feature>
<evidence type="ECO:0000256" key="1">
    <source>
        <dbReference type="SAM" id="Coils"/>
    </source>
</evidence>
<feature type="compositionally biased region" description="Basic and acidic residues" evidence="2">
    <location>
        <begin position="268"/>
        <end position="375"/>
    </location>
</feature>
<evidence type="ECO:0000256" key="2">
    <source>
        <dbReference type="SAM" id="MobiDB-lite"/>
    </source>
</evidence>
<dbReference type="InterPro" id="IPR031478">
    <property type="entry name" value="SPATA1_C"/>
</dbReference>
<dbReference type="AlphaFoldDB" id="A0A813VC59"/>
<feature type="coiled-coil region" evidence="1">
    <location>
        <begin position="722"/>
        <end position="770"/>
    </location>
</feature>
<feature type="region of interest" description="Disordered" evidence="2">
    <location>
        <begin position="478"/>
        <end position="561"/>
    </location>
</feature>
<evidence type="ECO:0000313" key="5">
    <source>
        <dbReference type="Proteomes" id="UP000663828"/>
    </source>
</evidence>
<evidence type="ECO:0000313" key="4">
    <source>
        <dbReference type="EMBL" id="CAF0841242.1"/>
    </source>
</evidence>
<reference evidence="4" key="1">
    <citation type="submission" date="2021-02" db="EMBL/GenBank/DDBJ databases">
        <authorList>
            <person name="Nowell W R."/>
        </authorList>
    </citation>
    <scope>NUCLEOTIDE SEQUENCE</scope>
</reference>
<feature type="compositionally biased region" description="Low complexity" evidence="2">
    <location>
        <begin position="411"/>
        <end position="421"/>
    </location>
</feature>
<dbReference type="Pfam" id="PF15743">
    <property type="entry name" value="SPATA1_C"/>
    <property type="match status" value="1"/>
</dbReference>
<proteinExistence type="predicted"/>
<feature type="compositionally biased region" description="Basic residues" evidence="2">
    <location>
        <begin position="204"/>
        <end position="213"/>
    </location>
</feature>